<dbReference type="AlphaFoldDB" id="A0A1I7WV78"/>
<reference evidence="2" key="1">
    <citation type="submission" date="2016-11" db="UniProtKB">
        <authorList>
            <consortium name="WormBaseParasite"/>
        </authorList>
    </citation>
    <scope>IDENTIFICATION</scope>
</reference>
<dbReference type="Proteomes" id="UP000095283">
    <property type="component" value="Unplaced"/>
</dbReference>
<sequence>MPTDINFIEISINKEKDYKFNPTEYCRLDRNIALWLVLEVFHPLAVNDGLVKNRCGMKGYYVRDTSGGRMMRPAIGNLELDGIGKK</sequence>
<proteinExistence type="predicted"/>
<name>A0A1I7WV78_HETBA</name>
<accession>A0A1I7WV78</accession>
<organism evidence="1 2">
    <name type="scientific">Heterorhabditis bacteriophora</name>
    <name type="common">Entomopathogenic nematode worm</name>
    <dbReference type="NCBI Taxonomy" id="37862"/>
    <lineage>
        <taxon>Eukaryota</taxon>
        <taxon>Metazoa</taxon>
        <taxon>Ecdysozoa</taxon>
        <taxon>Nematoda</taxon>
        <taxon>Chromadorea</taxon>
        <taxon>Rhabditida</taxon>
        <taxon>Rhabditina</taxon>
        <taxon>Rhabditomorpha</taxon>
        <taxon>Strongyloidea</taxon>
        <taxon>Heterorhabditidae</taxon>
        <taxon>Heterorhabditis</taxon>
    </lineage>
</organism>
<dbReference type="WBParaSite" id="Hba_09053">
    <property type="protein sequence ID" value="Hba_09053"/>
    <property type="gene ID" value="Hba_09053"/>
</dbReference>
<keyword evidence="1" id="KW-1185">Reference proteome</keyword>
<evidence type="ECO:0000313" key="2">
    <source>
        <dbReference type="WBParaSite" id="Hba_09053"/>
    </source>
</evidence>
<evidence type="ECO:0000313" key="1">
    <source>
        <dbReference type="Proteomes" id="UP000095283"/>
    </source>
</evidence>
<protein>
    <submittedName>
        <fullName evidence="2">Uncharacterized protein</fullName>
    </submittedName>
</protein>